<dbReference type="CDD" id="cd00751">
    <property type="entry name" value="thiolase"/>
    <property type="match status" value="1"/>
</dbReference>
<evidence type="ECO:0000313" key="6">
    <source>
        <dbReference type="EMBL" id="GAJ08849.1"/>
    </source>
</evidence>
<dbReference type="PANTHER" id="PTHR18919:SF107">
    <property type="entry name" value="ACETYL-COA ACETYLTRANSFERASE, CYTOSOLIC"/>
    <property type="match status" value="1"/>
</dbReference>
<organism evidence="6">
    <name type="scientific">marine sediment metagenome</name>
    <dbReference type="NCBI Taxonomy" id="412755"/>
    <lineage>
        <taxon>unclassified sequences</taxon>
        <taxon>metagenomes</taxon>
        <taxon>ecological metagenomes</taxon>
    </lineage>
</organism>
<dbReference type="Gene3D" id="3.40.47.10">
    <property type="match status" value="2"/>
</dbReference>
<dbReference type="InterPro" id="IPR020616">
    <property type="entry name" value="Thiolase_N"/>
</dbReference>
<feature type="domain" description="Thiolase N-terminal" evidence="4">
    <location>
        <begin position="1"/>
        <end position="29"/>
    </location>
</feature>
<dbReference type="InterPro" id="IPR020617">
    <property type="entry name" value="Thiolase_C"/>
</dbReference>
<accession>X1TUB5</accession>
<sequence length="164" mass="16982">PVFKPGGMVTAGNASGITDAAAALVIMSAEKAKELGLKPMATIRSYASGGVDPAFMGLGPIPATKKALKLAGLSLKDIELVELNEAFASQAIAVIRELGLDLAKTNPHGSGISLGHPIGCTGARLIVTLIHEMVRKDFQFGLATTLHWPLSTILREAGDKPLSS</sequence>
<evidence type="ECO:0008006" key="7">
    <source>
        <dbReference type="Google" id="ProtNLM"/>
    </source>
</evidence>
<dbReference type="GO" id="GO:0016747">
    <property type="term" value="F:acyltransferase activity, transferring groups other than amino-acyl groups"/>
    <property type="evidence" value="ECO:0007669"/>
    <property type="project" value="InterPro"/>
</dbReference>
<proteinExistence type="inferred from homology"/>
<feature type="domain" description="Thiolase C-terminal" evidence="5">
    <location>
        <begin position="37"/>
        <end position="144"/>
    </location>
</feature>
<evidence type="ECO:0000259" key="4">
    <source>
        <dbReference type="Pfam" id="PF00108"/>
    </source>
</evidence>
<gene>
    <name evidence="6" type="ORF">S12H4_43560</name>
</gene>
<dbReference type="Pfam" id="PF00108">
    <property type="entry name" value="Thiolase_N"/>
    <property type="match status" value="1"/>
</dbReference>
<keyword evidence="2" id="KW-0808">Transferase</keyword>
<dbReference type="Pfam" id="PF02803">
    <property type="entry name" value="Thiolase_C"/>
    <property type="match status" value="1"/>
</dbReference>
<comment type="similarity">
    <text evidence="1">Belongs to the thiolase-like superfamily. Thiolase family.</text>
</comment>
<dbReference type="AlphaFoldDB" id="X1TUB5"/>
<name>X1TUB5_9ZZZZ</name>
<dbReference type="InterPro" id="IPR016039">
    <property type="entry name" value="Thiolase-like"/>
</dbReference>
<protein>
    <recommendedName>
        <fullName evidence="7">Thiolase C-terminal domain-containing protein</fullName>
    </recommendedName>
</protein>
<feature type="non-terminal residue" evidence="6">
    <location>
        <position position="1"/>
    </location>
</feature>
<comment type="caution">
    <text evidence="6">The sequence shown here is derived from an EMBL/GenBank/DDBJ whole genome shotgun (WGS) entry which is preliminary data.</text>
</comment>
<evidence type="ECO:0000256" key="1">
    <source>
        <dbReference type="ARBA" id="ARBA00010982"/>
    </source>
</evidence>
<dbReference type="PANTHER" id="PTHR18919">
    <property type="entry name" value="ACETYL-COA C-ACYLTRANSFERASE"/>
    <property type="match status" value="1"/>
</dbReference>
<evidence type="ECO:0000256" key="3">
    <source>
        <dbReference type="ARBA" id="ARBA00023315"/>
    </source>
</evidence>
<dbReference type="SUPFAM" id="SSF53901">
    <property type="entry name" value="Thiolase-like"/>
    <property type="match status" value="2"/>
</dbReference>
<dbReference type="EMBL" id="BARW01026746">
    <property type="protein sequence ID" value="GAJ08849.1"/>
    <property type="molecule type" value="Genomic_DNA"/>
</dbReference>
<dbReference type="InterPro" id="IPR002155">
    <property type="entry name" value="Thiolase"/>
</dbReference>
<evidence type="ECO:0000259" key="5">
    <source>
        <dbReference type="Pfam" id="PF02803"/>
    </source>
</evidence>
<keyword evidence="3" id="KW-0012">Acyltransferase</keyword>
<evidence type="ECO:0000256" key="2">
    <source>
        <dbReference type="ARBA" id="ARBA00022679"/>
    </source>
</evidence>
<reference evidence="6" key="1">
    <citation type="journal article" date="2014" name="Front. Microbiol.">
        <title>High frequency of phylogenetically diverse reductive dehalogenase-homologous genes in deep subseafloor sedimentary metagenomes.</title>
        <authorList>
            <person name="Kawai M."/>
            <person name="Futagami T."/>
            <person name="Toyoda A."/>
            <person name="Takaki Y."/>
            <person name="Nishi S."/>
            <person name="Hori S."/>
            <person name="Arai W."/>
            <person name="Tsubouchi T."/>
            <person name="Morono Y."/>
            <person name="Uchiyama I."/>
            <person name="Ito T."/>
            <person name="Fujiyama A."/>
            <person name="Inagaki F."/>
            <person name="Takami H."/>
        </authorList>
    </citation>
    <scope>NUCLEOTIDE SEQUENCE</scope>
    <source>
        <strain evidence="6">Expedition CK06-06</strain>
    </source>
</reference>